<reference evidence="2" key="1">
    <citation type="submission" date="2022-08" db="UniProtKB">
        <authorList>
            <consortium name="EnsemblMetazoa"/>
        </authorList>
    </citation>
    <scope>IDENTIFICATION</scope>
    <source>
        <strain evidence="2">05x7-T-G4-1.051#20</strain>
    </source>
</reference>
<dbReference type="AlphaFoldDB" id="A0A8W8JP00"/>
<dbReference type="Gene3D" id="3.40.50.300">
    <property type="entry name" value="P-loop containing nucleotide triphosphate hydrolases"/>
    <property type="match status" value="1"/>
</dbReference>
<dbReference type="Pfam" id="PF20720">
    <property type="entry name" value="nSTAND3"/>
    <property type="match status" value="1"/>
</dbReference>
<keyword evidence="3" id="KW-1185">Reference proteome</keyword>
<dbReference type="SUPFAM" id="SSF52540">
    <property type="entry name" value="P-loop containing nucleoside triphosphate hydrolases"/>
    <property type="match status" value="1"/>
</dbReference>
<dbReference type="Proteomes" id="UP000005408">
    <property type="component" value="Unassembled WGS sequence"/>
</dbReference>
<dbReference type="InterPro" id="IPR049050">
    <property type="entry name" value="nSTAND3"/>
</dbReference>
<evidence type="ECO:0000313" key="2">
    <source>
        <dbReference type="EnsemblMetazoa" id="G19755.1:cds"/>
    </source>
</evidence>
<dbReference type="EnsemblMetazoa" id="G19755.1">
    <property type="protein sequence ID" value="G19755.1:cds"/>
    <property type="gene ID" value="G19755"/>
</dbReference>
<name>A0A8W8JP00_MAGGI</name>
<evidence type="ECO:0000259" key="1">
    <source>
        <dbReference type="Pfam" id="PF20720"/>
    </source>
</evidence>
<evidence type="ECO:0000313" key="3">
    <source>
        <dbReference type="Proteomes" id="UP000005408"/>
    </source>
</evidence>
<protein>
    <recommendedName>
        <fullName evidence="1">Novel STAND NTPase 3 domain-containing protein</fullName>
    </recommendedName>
</protein>
<dbReference type="InterPro" id="IPR027417">
    <property type="entry name" value="P-loop_NTPase"/>
</dbReference>
<organism evidence="2 3">
    <name type="scientific">Magallana gigas</name>
    <name type="common">Pacific oyster</name>
    <name type="synonym">Crassostrea gigas</name>
    <dbReference type="NCBI Taxonomy" id="29159"/>
    <lineage>
        <taxon>Eukaryota</taxon>
        <taxon>Metazoa</taxon>
        <taxon>Spiralia</taxon>
        <taxon>Lophotrochozoa</taxon>
        <taxon>Mollusca</taxon>
        <taxon>Bivalvia</taxon>
        <taxon>Autobranchia</taxon>
        <taxon>Pteriomorphia</taxon>
        <taxon>Ostreida</taxon>
        <taxon>Ostreoidea</taxon>
        <taxon>Ostreidae</taxon>
        <taxon>Magallana</taxon>
    </lineage>
</organism>
<accession>A0A8W8JP00</accession>
<feature type="domain" description="Novel STAND NTPase 3" evidence="1">
    <location>
        <begin position="271"/>
        <end position="425"/>
    </location>
</feature>
<sequence length="725" mass="84369">MAGEHEANFLKIVLLLMRYGSKVLQQRIEFELRIRKWQTVTDFLRERKHDILHLTLDKCKRCCIEDCKIQKATKCLIHYSLLELMYKDIKRSCSTRFYHCCSCNFVPKSDLDISVWDITLTSCLLLEVIGFDDLGQKQAIQNLRNLRNSKELLHRGNAKMDDDEYNKMWIRLSNDIKEVAEKCEPYFYSSICEEVDRLKNKSLEKGECYRAQECLKEVKNEDDSMKSVVKLWTTFNLSELNQDTEVENIYEYSKSCLKDHKERIGMYVGPKRAMKQSLKALENHRFIIITGEAGSGKTRFGLELMSQMQKKTQNLIALVLTDSSQWNKLDFKKEYILFFDDLLGKSNANDLAFHGWSMAFDSMHKKLLNNHVIIIFALRNCIWHLMKDRLADYTLFRLLHSSNPPVDLSGDFGMTSREKLEMLKRFCRCNNVIVCNTPHEEEMSFECSNNGPLCICQESLRIIANIDTSCGFPFLCEEFFSQKKFLKQGSSFFHAHSASSYFKGQVDELLSQEKYLHYAVLVFFFLKDDLMRMIGLEEIMKSKAEIIKVVGVIGDISPKKITKVTIKSCLKDMLNIFIISSENGYRLRHMVIYEAVLLSFGENFSEEFLELISKTVLFTYVRSKGYVPEKQEIIVQLDDDMTASLAKKLIDVYESDEKKAYSDVYKHPSFHDKRLVNCFLDILKGEESFKAFLNSFVAGACKERKDILAGEVDTYTYDERNSMQL</sequence>
<proteinExistence type="predicted"/>